<dbReference type="AlphaFoldDB" id="A0A9X1XBR4"/>
<dbReference type="Gene3D" id="3.30.9.10">
    <property type="entry name" value="D-Amino Acid Oxidase, subunit A, domain 2"/>
    <property type="match status" value="1"/>
</dbReference>
<evidence type="ECO:0000259" key="6">
    <source>
        <dbReference type="PROSITE" id="PS51296"/>
    </source>
</evidence>
<dbReference type="InterPro" id="IPR017941">
    <property type="entry name" value="Rieske_2Fe-2S"/>
</dbReference>
<dbReference type="Gene3D" id="3.50.50.60">
    <property type="entry name" value="FAD/NAD(P)-binding domain"/>
    <property type="match status" value="1"/>
</dbReference>
<keyword evidence="5" id="KW-1015">Disulfide bond</keyword>
<keyword evidence="3" id="KW-0408">Iron</keyword>
<organism evidence="7 8">
    <name type="scientific">Fictibacillus marinisediminis</name>
    <dbReference type="NCBI Taxonomy" id="2878389"/>
    <lineage>
        <taxon>Bacteria</taxon>
        <taxon>Bacillati</taxon>
        <taxon>Bacillota</taxon>
        <taxon>Bacilli</taxon>
        <taxon>Bacillales</taxon>
        <taxon>Fictibacillaceae</taxon>
        <taxon>Fictibacillus</taxon>
    </lineage>
</organism>
<feature type="domain" description="Rieske" evidence="6">
    <location>
        <begin position="422"/>
        <end position="507"/>
    </location>
</feature>
<dbReference type="GO" id="GO:0016705">
    <property type="term" value="F:oxidoreductase activity, acting on paired donors, with incorporation or reduction of molecular oxygen"/>
    <property type="evidence" value="ECO:0007669"/>
    <property type="project" value="UniProtKB-ARBA"/>
</dbReference>
<dbReference type="PANTHER" id="PTHR13847:SF274">
    <property type="entry name" value="RIESKE 2FE-2S IRON-SULFUR PROTEIN YHFW-RELATED"/>
    <property type="match status" value="1"/>
</dbReference>
<evidence type="ECO:0000256" key="1">
    <source>
        <dbReference type="ARBA" id="ARBA00022714"/>
    </source>
</evidence>
<protein>
    <submittedName>
        <fullName evidence="7">FAD-dependent oxidoreductase</fullName>
    </submittedName>
</protein>
<dbReference type="GO" id="GO:0046872">
    <property type="term" value="F:metal ion binding"/>
    <property type="evidence" value="ECO:0007669"/>
    <property type="project" value="UniProtKB-KW"/>
</dbReference>
<proteinExistence type="predicted"/>
<dbReference type="InterPro" id="IPR006076">
    <property type="entry name" value="FAD-dep_OxRdtase"/>
</dbReference>
<keyword evidence="1" id="KW-0001">2Fe-2S</keyword>
<dbReference type="PROSITE" id="PS51296">
    <property type="entry name" value="RIESKE"/>
    <property type="match status" value="1"/>
</dbReference>
<evidence type="ECO:0000313" key="7">
    <source>
        <dbReference type="EMBL" id="MCK6257251.1"/>
    </source>
</evidence>
<dbReference type="GO" id="GO:0005737">
    <property type="term" value="C:cytoplasm"/>
    <property type="evidence" value="ECO:0007669"/>
    <property type="project" value="TreeGrafter"/>
</dbReference>
<dbReference type="EMBL" id="JAIWJX010000002">
    <property type="protein sequence ID" value="MCK6257251.1"/>
    <property type="molecule type" value="Genomic_DNA"/>
</dbReference>
<dbReference type="FunFam" id="2.102.10.10:FF:000014">
    <property type="entry name" value="Oxidoreductase, FAD dependent"/>
    <property type="match status" value="1"/>
</dbReference>
<dbReference type="PRINTS" id="PR00162">
    <property type="entry name" value="RIESKE"/>
</dbReference>
<dbReference type="Pfam" id="PF00355">
    <property type="entry name" value="Rieske"/>
    <property type="match status" value="1"/>
</dbReference>
<dbReference type="InterPro" id="IPR036922">
    <property type="entry name" value="Rieske_2Fe-2S_sf"/>
</dbReference>
<name>A0A9X1XBR4_9BACL</name>
<reference evidence="7" key="1">
    <citation type="submission" date="2021-09" db="EMBL/GenBank/DDBJ databases">
        <title>Genome analysis of Fictibacillus sp. KIGAM418 isolated from marine sediment.</title>
        <authorList>
            <person name="Seo M.-J."/>
            <person name="Cho E.-S."/>
            <person name="Hwang C.Y."/>
        </authorList>
    </citation>
    <scope>NUCLEOTIDE SEQUENCE</scope>
    <source>
        <strain evidence="7">KIGAM418</strain>
    </source>
</reference>
<evidence type="ECO:0000256" key="2">
    <source>
        <dbReference type="ARBA" id="ARBA00022723"/>
    </source>
</evidence>
<gene>
    <name evidence="7" type="ORF">LCY76_11655</name>
</gene>
<dbReference type="InterPro" id="IPR036188">
    <property type="entry name" value="FAD/NAD-bd_sf"/>
</dbReference>
<dbReference type="Pfam" id="PF01266">
    <property type="entry name" value="DAO"/>
    <property type="match status" value="1"/>
</dbReference>
<dbReference type="GO" id="GO:0051537">
    <property type="term" value="F:2 iron, 2 sulfur cluster binding"/>
    <property type="evidence" value="ECO:0007669"/>
    <property type="project" value="UniProtKB-KW"/>
</dbReference>
<keyword evidence="4" id="KW-0411">Iron-sulfur</keyword>
<dbReference type="CDD" id="cd03477">
    <property type="entry name" value="Rieske_YhfW_C"/>
    <property type="match status" value="1"/>
</dbReference>
<dbReference type="GO" id="GO:0016020">
    <property type="term" value="C:membrane"/>
    <property type="evidence" value="ECO:0007669"/>
    <property type="project" value="InterPro"/>
</dbReference>
<evidence type="ECO:0000313" key="8">
    <source>
        <dbReference type="Proteomes" id="UP001139011"/>
    </source>
</evidence>
<accession>A0A9X1XBR4</accession>
<evidence type="ECO:0000256" key="5">
    <source>
        <dbReference type="ARBA" id="ARBA00023157"/>
    </source>
</evidence>
<keyword evidence="2" id="KW-0479">Metal-binding</keyword>
<keyword evidence="8" id="KW-1185">Reference proteome</keyword>
<dbReference type="SUPFAM" id="SSF50022">
    <property type="entry name" value="ISP domain"/>
    <property type="match status" value="1"/>
</dbReference>
<dbReference type="InterPro" id="IPR005805">
    <property type="entry name" value="Rieske_Fe-S_prot_C"/>
</dbReference>
<comment type="caution">
    <text evidence="7">The sequence shown here is derived from an EMBL/GenBank/DDBJ whole genome shotgun (WGS) entry which is preliminary data.</text>
</comment>
<dbReference type="SUPFAM" id="SSF51905">
    <property type="entry name" value="FAD/NAD(P)-binding domain"/>
    <property type="match status" value="1"/>
</dbReference>
<dbReference type="GO" id="GO:0004497">
    <property type="term" value="F:monooxygenase activity"/>
    <property type="evidence" value="ECO:0007669"/>
    <property type="project" value="UniProtKB-ARBA"/>
</dbReference>
<dbReference type="InterPro" id="IPR038010">
    <property type="entry name" value="YhfW_C"/>
</dbReference>
<evidence type="ECO:0000256" key="4">
    <source>
        <dbReference type="ARBA" id="ARBA00023014"/>
    </source>
</evidence>
<evidence type="ECO:0000256" key="3">
    <source>
        <dbReference type="ARBA" id="ARBA00023004"/>
    </source>
</evidence>
<dbReference type="Gene3D" id="2.102.10.10">
    <property type="entry name" value="Rieske [2Fe-2S] iron-sulphur domain"/>
    <property type="match status" value="1"/>
</dbReference>
<dbReference type="Proteomes" id="UP001139011">
    <property type="component" value="Unassembled WGS sequence"/>
</dbReference>
<dbReference type="PANTHER" id="PTHR13847">
    <property type="entry name" value="SARCOSINE DEHYDROGENASE-RELATED"/>
    <property type="match status" value="1"/>
</dbReference>
<dbReference type="RefSeq" id="WP_248252770.1">
    <property type="nucleotide sequence ID" value="NZ_JAIWJX010000002.1"/>
</dbReference>
<sequence>MKNSKLPDFSESYWKDSCQVQGYETLSTDLEADAVVIGGGITGITTAYLLSKEGLRVILLDGSKILNGTTGHTTAKITSQHGVIYDELIQHFGVEQTRLYYEANNGALNFIRSMINDHQIDCDFSEEDAIIYAESETYLKQVQKEYDAYKKLNISSEYSESIALDMAVRGAVSMKNQAQFHPVKYLAALTQEITKNGGKIFENTTAVDVETGNRPRVVTKDGYKITCRHAVIASHFPFFDGAGFYFARMHAERSYAIGVKTESDYPGGMYLSADSPTRSLRYTNYNGEKLIIVGGESHQTGQGMCTSKHYEALEAFSEKVIGVSEIPYRWSAQDLITLDKIPYIGPITAHHENILVATGYRKWGMTNGTAAGLLIKDLILEKKNPYADVFTPSRFKAYPSLKTMVTENADVAKHLIEGKLEMPDKTPGDLSPDEGAAVTYNGKRAGAYKDKEGKLYVLDTTCTHLGCEVEWNNAERSWDCPCHGSRFSFEGEVLEGPATEPLEKLDQ</sequence>